<dbReference type="Proteomes" id="UP000199225">
    <property type="component" value="Unassembled WGS sequence"/>
</dbReference>
<accession>A0A1G8QWL3</accession>
<keyword evidence="1" id="KW-0812">Transmembrane</keyword>
<protein>
    <submittedName>
        <fullName evidence="2">Uncharacterized protein</fullName>
    </submittedName>
</protein>
<proteinExistence type="predicted"/>
<keyword evidence="3" id="KW-1185">Reference proteome</keyword>
<feature type="transmembrane region" description="Helical" evidence="1">
    <location>
        <begin position="93"/>
        <end position="112"/>
    </location>
</feature>
<dbReference type="EMBL" id="FNEV01000002">
    <property type="protein sequence ID" value="SDJ09098.1"/>
    <property type="molecule type" value="Genomic_DNA"/>
</dbReference>
<evidence type="ECO:0000256" key="1">
    <source>
        <dbReference type="SAM" id="Phobius"/>
    </source>
</evidence>
<evidence type="ECO:0000313" key="3">
    <source>
        <dbReference type="Proteomes" id="UP000199225"/>
    </source>
</evidence>
<feature type="transmembrane region" description="Helical" evidence="1">
    <location>
        <begin position="12"/>
        <end position="30"/>
    </location>
</feature>
<name>A0A1G8QWL3_9BACI</name>
<keyword evidence="1" id="KW-0472">Membrane</keyword>
<organism evidence="2 3">
    <name type="scientific">Salimicrobium halophilum</name>
    <dbReference type="NCBI Taxonomy" id="86666"/>
    <lineage>
        <taxon>Bacteria</taxon>
        <taxon>Bacillati</taxon>
        <taxon>Bacillota</taxon>
        <taxon>Bacilli</taxon>
        <taxon>Bacillales</taxon>
        <taxon>Bacillaceae</taxon>
        <taxon>Salimicrobium</taxon>
    </lineage>
</organism>
<dbReference type="OrthoDB" id="2427691at2"/>
<sequence>MKFEWGDLSIFLPPLPVTIIAIVVILILVKWSKELETGRYKVFLYFFISTYITPIYQHSTEEGMFKLLFPFGFLLILIYMRNGKRNHPAKTKASILGFCIAIYQMISFYTGLGF</sequence>
<feature type="transmembrane region" description="Helical" evidence="1">
    <location>
        <begin position="42"/>
        <end position="58"/>
    </location>
</feature>
<evidence type="ECO:0000313" key="2">
    <source>
        <dbReference type="EMBL" id="SDJ09098.1"/>
    </source>
</evidence>
<reference evidence="3" key="1">
    <citation type="submission" date="2016-10" db="EMBL/GenBank/DDBJ databases">
        <authorList>
            <person name="Varghese N."/>
            <person name="Submissions S."/>
        </authorList>
    </citation>
    <scope>NUCLEOTIDE SEQUENCE [LARGE SCALE GENOMIC DNA]</scope>
    <source>
        <strain evidence="3">DSM 4771</strain>
    </source>
</reference>
<gene>
    <name evidence="2" type="ORF">SAMN04490247_0675</name>
</gene>
<feature type="transmembrane region" description="Helical" evidence="1">
    <location>
        <begin position="64"/>
        <end position="81"/>
    </location>
</feature>
<dbReference type="STRING" id="86666.SAMN04490247_0675"/>
<keyword evidence="1" id="KW-1133">Transmembrane helix</keyword>
<dbReference type="AlphaFoldDB" id="A0A1G8QWL3"/>
<dbReference type="RefSeq" id="WP_093192093.1">
    <property type="nucleotide sequence ID" value="NZ_FNEV01000002.1"/>
</dbReference>